<dbReference type="Proteomes" id="UP000310108">
    <property type="component" value="Unassembled WGS sequence"/>
</dbReference>
<evidence type="ECO:0000313" key="3">
    <source>
        <dbReference type="Proteomes" id="UP000310108"/>
    </source>
</evidence>
<comment type="caution">
    <text evidence="2">The sequence shown here is derived from an EMBL/GenBank/DDBJ whole genome shotgun (WGS) entry which is preliminary data.</text>
</comment>
<gene>
    <name evidence="2" type="ORF">CTA1_4327</name>
</gene>
<keyword evidence="3" id="KW-1185">Reference proteome</keyword>
<protein>
    <submittedName>
        <fullName evidence="2">Uncharacterized protein</fullName>
    </submittedName>
</protein>
<name>A0A4U6XDK7_9PEZI</name>
<dbReference type="AlphaFoldDB" id="A0A4U6XDK7"/>
<feature type="region of interest" description="Disordered" evidence="1">
    <location>
        <begin position="45"/>
        <end position="66"/>
    </location>
</feature>
<proteinExistence type="predicted"/>
<evidence type="ECO:0000313" key="2">
    <source>
        <dbReference type="EMBL" id="TKW53534.1"/>
    </source>
</evidence>
<dbReference type="EMBL" id="PJEX01000182">
    <property type="protein sequence ID" value="TKW53534.1"/>
    <property type="molecule type" value="Genomic_DNA"/>
</dbReference>
<organism evidence="2 3">
    <name type="scientific">Colletotrichum tanaceti</name>
    <dbReference type="NCBI Taxonomy" id="1306861"/>
    <lineage>
        <taxon>Eukaryota</taxon>
        <taxon>Fungi</taxon>
        <taxon>Dikarya</taxon>
        <taxon>Ascomycota</taxon>
        <taxon>Pezizomycotina</taxon>
        <taxon>Sordariomycetes</taxon>
        <taxon>Hypocreomycetidae</taxon>
        <taxon>Glomerellales</taxon>
        <taxon>Glomerellaceae</taxon>
        <taxon>Colletotrichum</taxon>
        <taxon>Colletotrichum destructivum species complex</taxon>
    </lineage>
</organism>
<accession>A0A4U6XDK7</accession>
<sequence>MISDKVPGRQPGNVRLDRRHITGISDTEAIACHLEQRLAVIVPRRLPHPDDEGNGRISVGEEPVRA</sequence>
<evidence type="ECO:0000256" key="1">
    <source>
        <dbReference type="SAM" id="MobiDB-lite"/>
    </source>
</evidence>
<reference evidence="2 3" key="1">
    <citation type="journal article" date="2019" name="PLoS ONE">
        <title>Comparative genome analysis indicates high evolutionary potential of pathogenicity genes in Colletotrichum tanaceti.</title>
        <authorList>
            <person name="Lelwala R.V."/>
            <person name="Korhonen P.K."/>
            <person name="Young N.D."/>
            <person name="Scott J.B."/>
            <person name="Ades P.A."/>
            <person name="Gasser R.B."/>
            <person name="Taylor P.W.J."/>
        </authorList>
    </citation>
    <scope>NUCLEOTIDE SEQUENCE [LARGE SCALE GENOMIC DNA]</scope>
    <source>
        <strain evidence="2">BRIP57314</strain>
    </source>
</reference>